<sequence>MSKELADDGRDETTMVVLEAFEDGEEGNPKGFSTLMKVFLMFACCLLNIGAGMSSALFGPAQQSIMDRFGVEKGVAELAGTLFLFGYSLGPLIWSPISEAAGRYWAMIPAMLLFVIFHLMTGLANNIATFLIGRFLQGLTGVCSVLLIGCVTGDIFYPKHVQICIGFNLMAIYISPVLGPIISSFLIEWGSLEWVSWALMIIGGTFSAVSLFMKETYAPVLLRRKAKRLRKEGRDVVAGIELHPINMEVFMTKYVKRPAFMLIKDRALAFLSFYTAIVYGLLYGLLIAFPIAFGNERGFKYIPTYLPTISISIGIAISVVLLIGTNNRYIRRKDAVGRADPELRLENCCIGAIFLPVGLFLFGWTASYAHVHWVVPCLGGIFMGFGTSIVYICCILYIIDGYKLYAASAFAVNGVLRSLCCTLLASVTRLMIDKMTLGGAMSFFGGIAVLVAPGPFILLRYGAQWRIEKEKRLGSAW</sequence>
<evidence type="ECO:0000256" key="2">
    <source>
        <dbReference type="ARBA" id="ARBA00022448"/>
    </source>
</evidence>
<feature type="transmembrane region" description="Helical" evidence="6">
    <location>
        <begin position="38"/>
        <end position="58"/>
    </location>
</feature>
<feature type="transmembrane region" description="Helical" evidence="6">
    <location>
        <begin position="135"/>
        <end position="156"/>
    </location>
</feature>
<keyword evidence="9" id="KW-1185">Reference proteome</keyword>
<keyword evidence="4 6" id="KW-1133">Transmembrane helix</keyword>
<keyword evidence="2" id="KW-0813">Transport</keyword>
<evidence type="ECO:0000313" key="9">
    <source>
        <dbReference type="Proteomes" id="UP000761534"/>
    </source>
</evidence>
<evidence type="ECO:0000256" key="1">
    <source>
        <dbReference type="ARBA" id="ARBA00004141"/>
    </source>
</evidence>
<evidence type="ECO:0000313" key="8">
    <source>
        <dbReference type="EMBL" id="KAA8902056.1"/>
    </source>
</evidence>
<dbReference type="Pfam" id="PF07690">
    <property type="entry name" value="MFS_1"/>
    <property type="match status" value="1"/>
</dbReference>
<dbReference type="PROSITE" id="PS50850">
    <property type="entry name" value="MFS"/>
    <property type="match status" value="1"/>
</dbReference>
<dbReference type="OrthoDB" id="3357846at2759"/>
<feature type="transmembrane region" description="Helical" evidence="6">
    <location>
        <begin position="163"/>
        <end position="182"/>
    </location>
</feature>
<keyword evidence="5 6" id="KW-0472">Membrane</keyword>
<dbReference type="SUPFAM" id="SSF103473">
    <property type="entry name" value="MFS general substrate transporter"/>
    <property type="match status" value="1"/>
</dbReference>
<name>A0A642UN05_9ASCO</name>
<keyword evidence="3 6" id="KW-0812">Transmembrane</keyword>
<dbReference type="AlphaFoldDB" id="A0A642UN05"/>
<organism evidence="8 9">
    <name type="scientific">Trichomonascus ciferrii</name>
    <dbReference type="NCBI Taxonomy" id="44093"/>
    <lineage>
        <taxon>Eukaryota</taxon>
        <taxon>Fungi</taxon>
        <taxon>Dikarya</taxon>
        <taxon>Ascomycota</taxon>
        <taxon>Saccharomycotina</taxon>
        <taxon>Dipodascomycetes</taxon>
        <taxon>Dipodascales</taxon>
        <taxon>Trichomonascaceae</taxon>
        <taxon>Trichomonascus</taxon>
        <taxon>Trichomonascus ciferrii complex</taxon>
    </lineage>
</organism>
<dbReference type="InterPro" id="IPR011701">
    <property type="entry name" value="MFS"/>
</dbReference>
<dbReference type="EMBL" id="SWFS01000472">
    <property type="protein sequence ID" value="KAA8902056.1"/>
    <property type="molecule type" value="Genomic_DNA"/>
</dbReference>
<evidence type="ECO:0000256" key="4">
    <source>
        <dbReference type="ARBA" id="ARBA00022989"/>
    </source>
</evidence>
<feature type="transmembrane region" description="Helical" evidence="6">
    <location>
        <begin position="345"/>
        <end position="367"/>
    </location>
</feature>
<feature type="transmembrane region" description="Helical" evidence="6">
    <location>
        <begin position="104"/>
        <end position="123"/>
    </location>
</feature>
<dbReference type="Gene3D" id="1.20.1250.20">
    <property type="entry name" value="MFS general substrate transporter like domains"/>
    <property type="match status" value="1"/>
</dbReference>
<dbReference type="PANTHER" id="PTHR23502">
    <property type="entry name" value="MAJOR FACILITATOR SUPERFAMILY"/>
    <property type="match status" value="1"/>
</dbReference>
<feature type="transmembrane region" description="Helical" evidence="6">
    <location>
        <begin position="267"/>
        <end position="293"/>
    </location>
</feature>
<feature type="transmembrane region" description="Helical" evidence="6">
    <location>
        <begin position="373"/>
        <end position="398"/>
    </location>
</feature>
<feature type="transmembrane region" description="Helical" evidence="6">
    <location>
        <begin position="410"/>
        <end position="432"/>
    </location>
</feature>
<evidence type="ECO:0000256" key="3">
    <source>
        <dbReference type="ARBA" id="ARBA00022692"/>
    </source>
</evidence>
<evidence type="ECO:0000259" key="7">
    <source>
        <dbReference type="PROSITE" id="PS50850"/>
    </source>
</evidence>
<dbReference type="Proteomes" id="UP000761534">
    <property type="component" value="Unassembled WGS sequence"/>
</dbReference>
<dbReference type="InterPro" id="IPR036259">
    <property type="entry name" value="MFS_trans_sf"/>
</dbReference>
<evidence type="ECO:0000256" key="5">
    <source>
        <dbReference type="ARBA" id="ARBA00023136"/>
    </source>
</evidence>
<dbReference type="GO" id="GO:0005886">
    <property type="term" value="C:plasma membrane"/>
    <property type="evidence" value="ECO:0007669"/>
    <property type="project" value="TreeGrafter"/>
</dbReference>
<gene>
    <name evidence="8" type="ORF">TRICI_005944</name>
</gene>
<dbReference type="GO" id="GO:0022857">
    <property type="term" value="F:transmembrane transporter activity"/>
    <property type="evidence" value="ECO:0007669"/>
    <property type="project" value="InterPro"/>
</dbReference>
<proteinExistence type="predicted"/>
<dbReference type="InterPro" id="IPR020846">
    <property type="entry name" value="MFS_dom"/>
</dbReference>
<comment type="subcellular location">
    <subcellularLocation>
        <location evidence="1">Membrane</location>
        <topology evidence="1">Multi-pass membrane protein</topology>
    </subcellularLocation>
</comment>
<feature type="transmembrane region" description="Helical" evidence="6">
    <location>
        <begin position="305"/>
        <end position="324"/>
    </location>
</feature>
<comment type="caution">
    <text evidence="8">The sequence shown here is derived from an EMBL/GenBank/DDBJ whole genome shotgun (WGS) entry which is preliminary data.</text>
</comment>
<feature type="transmembrane region" description="Helical" evidence="6">
    <location>
        <begin position="194"/>
        <end position="213"/>
    </location>
</feature>
<evidence type="ECO:0000256" key="6">
    <source>
        <dbReference type="SAM" id="Phobius"/>
    </source>
</evidence>
<dbReference type="VEuPathDB" id="FungiDB:TRICI_005944"/>
<reference evidence="8" key="1">
    <citation type="journal article" date="2019" name="G3 (Bethesda)">
        <title>Genome Assemblies of Two Rare Opportunistic Yeast Pathogens: Diutina rugosa (syn. Candida rugosa) and Trichomonascus ciferrii (syn. Candida ciferrii).</title>
        <authorList>
            <person name="Mixao V."/>
            <person name="Saus E."/>
            <person name="Hansen A.P."/>
            <person name="Lass-Florl C."/>
            <person name="Gabaldon T."/>
        </authorList>
    </citation>
    <scope>NUCLEOTIDE SEQUENCE</scope>
    <source>
        <strain evidence="8">CBS 4856</strain>
    </source>
</reference>
<accession>A0A642UN05</accession>
<protein>
    <recommendedName>
        <fullName evidence="7">Major facilitator superfamily (MFS) profile domain-containing protein</fullName>
    </recommendedName>
</protein>
<dbReference type="PANTHER" id="PTHR23502:SF132">
    <property type="entry name" value="POLYAMINE TRANSPORTER 2-RELATED"/>
    <property type="match status" value="1"/>
</dbReference>
<feature type="transmembrane region" description="Helical" evidence="6">
    <location>
        <begin position="78"/>
        <end position="97"/>
    </location>
</feature>
<feature type="transmembrane region" description="Helical" evidence="6">
    <location>
        <begin position="438"/>
        <end position="463"/>
    </location>
</feature>
<feature type="domain" description="Major facilitator superfamily (MFS) profile" evidence="7">
    <location>
        <begin position="40"/>
        <end position="466"/>
    </location>
</feature>